<protein>
    <recommendedName>
        <fullName evidence="3">Pilus assembly protein PilM</fullName>
    </recommendedName>
</protein>
<dbReference type="Pfam" id="PF11104">
    <property type="entry name" value="PilM_2"/>
    <property type="match status" value="1"/>
</dbReference>
<dbReference type="InterPro" id="IPR005883">
    <property type="entry name" value="PilM"/>
</dbReference>
<dbReference type="Gene3D" id="3.30.420.40">
    <property type="match status" value="1"/>
</dbReference>
<dbReference type="PANTHER" id="PTHR32432:SF3">
    <property type="entry name" value="ETHANOLAMINE UTILIZATION PROTEIN EUTJ"/>
    <property type="match status" value="1"/>
</dbReference>
<keyword evidence="2" id="KW-1185">Reference proteome</keyword>
<dbReference type="InterPro" id="IPR043129">
    <property type="entry name" value="ATPase_NBD"/>
</dbReference>
<gene>
    <name evidence="1" type="ORF">F9U64_09245</name>
</gene>
<proteinExistence type="predicted"/>
<dbReference type="AlphaFoldDB" id="A0A7C8GTI7"/>
<accession>A0A7C8GTI7</accession>
<evidence type="ECO:0008006" key="3">
    <source>
        <dbReference type="Google" id="ProtNLM"/>
    </source>
</evidence>
<dbReference type="SUPFAM" id="SSF53067">
    <property type="entry name" value="Actin-like ATPase domain"/>
    <property type="match status" value="1"/>
</dbReference>
<dbReference type="OrthoDB" id="2690797at2"/>
<organism evidence="1 2">
    <name type="scientific">Gracilibacillus oryzae</name>
    <dbReference type="NCBI Taxonomy" id="1672701"/>
    <lineage>
        <taxon>Bacteria</taxon>
        <taxon>Bacillati</taxon>
        <taxon>Bacillota</taxon>
        <taxon>Bacilli</taxon>
        <taxon>Bacillales</taxon>
        <taxon>Bacillaceae</taxon>
        <taxon>Gracilibacillus</taxon>
    </lineage>
</organism>
<dbReference type="Proteomes" id="UP000480246">
    <property type="component" value="Unassembled WGS sequence"/>
</dbReference>
<dbReference type="InterPro" id="IPR050696">
    <property type="entry name" value="FtsA/MreB"/>
</dbReference>
<evidence type="ECO:0000313" key="2">
    <source>
        <dbReference type="Proteomes" id="UP000480246"/>
    </source>
</evidence>
<dbReference type="RefSeq" id="WP_153402713.1">
    <property type="nucleotide sequence ID" value="NZ_ML762428.1"/>
</dbReference>
<sequence>MSLFKKERINLIFQQKSIRYIVKSGANTFDSGEIALESGIIDDGVIMEPDKLATLLKNLVQEKKWKKRPVAVCVPDTFVTLREEKVPKQLNDEEIKKYILLELKGNIRLPFQDPIIDFESLEEEGEQQRIILFAYPKEKLQPYIDILEQAELKITIADVSFLSMYRVVHELGLANPEQHQLMIQWGKSSLVLTVFYQDIPVFNRHIHLQTAMQQEENEMSNEQILDVIEDQLLTIDRFMDFYRYSVMNDEAQVTEVILSGDNPNQKLIYDVLVNRLNLSVHLLTSGHSIPFQYADVYGLTLRN</sequence>
<reference evidence="1 2" key="1">
    <citation type="submission" date="2019-10" db="EMBL/GenBank/DDBJ databases">
        <title>Gracilibacillus sp. nov. isolated from rice seeds.</title>
        <authorList>
            <person name="He S."/>
        </authorList>
    </citation>
    <scope>NUCLEOTIDE SEQUENCE [LARGE SCALE GENOMIC DNA]</scope>
    <source>
        <strain evidence="1 2">TD8</strain>
    </source>
</reference>
<dbReference type="EMBL" id="WEID01000043">
    <property type="protein sequence ID" value="KAB8137498.1"/>
    <property type="molecule type" value="Genomic_DNA"/>
</dbReference>
<dbReference type="PANTHER" id="PTHR32432">
    <property type="entry name" value="CELL DIVISION PROTEIN FTSA-RELATED"/>
    <property type="match status" value="1"/>
</dbReference>
<comment type="caution">
    <text evidence="1">The sequence shown here is derived from an EMBL/GenBank/DDBJ whole genome shotgun (WGS) entry which is preliminary data.</text>
</comment>
<name>A0A7C8GTI7_9BACI</name>
<evidence type="ECO:0000313" key="1">
    <source>
        <dbReference type="EMBL" id="KAB8137498.1"/>
    </source>
</evidence>